<keyword evidence="3" id="KW-1185">Reference proteome</keyword>
<dbReference type="Proteomes" id="UP001620626">
    <property type="component" value="Unassembled WGS sequence"/>
</dbReference>
<feature type="region of interest" description="Disordered" evidence="1">
    <location>
        <begin position="85"/>
        <end position="114"/>
    </location>
</feature>
<organism evidence="2 3">
    <name type="scientific">Heterodera trifolii</name>
    <dbReference type="NCBI Taxonomy" id="157864"/>
    <lineage>
        <taxon>Eukaryota</taxon>
        <taxon>Metazoa</taxon>
        <taxon>Ecdysozoa</taxon>
        <taxon>Nematoda</taxon>
        <taxon>Chromadorea</taxon>
        <taxon>Rhabditida</taxon>
        <taxon>Tylenchina</taxon>
        <taxon>Tylenchomorpha</taxon>
        <taxon>Tylenchoidea</taxon>
        <taxon>Heteroderidae</taxon>
        <taxon>Heteroderinae</taxon>
        <taxon>Heterodera</taxon>
    </lineage>
</organism>
<evidence type="ECO:0000256" key="1">
    <source>
        <dbReference type="SAM" id="MobiDB-lite"/>
    </source>
</evidence>
<feature type="compositionally biased region" description="Basic and acidic residues" evidence="1">
    <location>
        <begin position="39"/>
        <end position="50"/>
    </location>
</feature>
<protein>
    <submittedName>
        <fullName evidence="2">Uncharacterized protein</fullName>
    </submittedName>
</protein>
<evidence type="ECO:0000313" key="3">
    <source>
        <dbReference type="Proteomes" id="UP001620626"/>
    </source>
</evidence>
<reference evidence="2 3" key="1">
    <citation type="submission" date="2024-10" db="EMBL/GenBank/DDBJ databases">
        <authorList>
            <person name="Kim D."/>
        </authorList>
    </citation>
    <scope>NUCLEOTIDE SEQUENCE [LARGE SCALE GENOMIC DNA]</scope>
    <source>
        <strain evidence="2">BH-2024</strain>
    </source>
</reference>
<accession>A0ABD2KSW2</accession>
<feature type="region of interest" description="Disordered" evidence="1">
    <location>
        <begin position="1"/>
        <end position="50"/>
    </location>
</feature>
<proteinExistence type="predicted"/>
<evidence type="ECO:0000313" key="2">
    <source>
        <dbReference type="EMBL" id="KAL3106025.1"/>
    </source>
</evidence>
<dbReference type="EMBL" id="JBICBT010000666">
    <property type="protein sequence ID" value="KAL3106025.1"/>
    <property type="molecule type" value="Genomic_DNA"/>
</dbReference>
<comment type="caution">
    <text evidence="2">The sequence shown here is derived from an EMBL/GenBank/DDBJ whole genome shotgun (WGS) entry which is preliminary data.</text>
</comment>
<gene>
    <name evidence="2" type="ORF">niasHT_022206</name>
</gene>
<name>A0ABD2KSW2_9BILA</name>
<feature type="compositionally biased region" description="Basic and acidic residues" evidence="1">
    <location>
        <begin position="90"/>
        <end position="99"/>
    </location>
</feature>
<dbReference type="AlphaFoldDB" id="A0ABD2KSW2"/>
<feature type="compositionally biased region" description="Basic and acidic residues" evidence="1">
    <location>
        <begin position="1"/>
        <end position="10"/>
    </location>
</feature>
<sequence length="114" mass="13009">MWERLEKRSEPSLTPRRGAHPHSLGHFNATTTAQRRRTEKGMREGSDDDLLKQQQQMTLCVCYLVFRHWIGGVKLQGTEHLEGEELGMDSSRKKLEDNQHNGGRGGGRRQSALL</sequence>